<reference evidence="1" key="1">
    <citation type="submission" date="2023-03" db="EMBL/GenBank/DDBJ databases">
        <title>Actinoallomurus iriomotensis NBRC 103684.</title>
        <authorList>
            <person name="Ichikawa N."/>
            <person name="Sato H."/>
            <person name="Tonouchi N."/>
        </authorList>
    </citation>
    <scope>NUCLEOTIDE SEQUENCE</scope>
    <source>
        <strain evidence="1">NBRC 103684</strain>
    </source>
</reference>
<dbReference type="InterPro" id="IPR036866">
    <property type="entry name" value="RibonucZ/Hydroxyglut_hydro"/>
</dbReference>
<proteinExistence type="predicted"/>
<gene>
    <name evidence="1" type="ORF">Airi02_012400</name>
</gene>
<dbReference type="Proteomes" id="UP001165074">
    <property type="component" value="Unassembled WGS sequence"/>
</dbReference>
<name>A0A9W6RWL2_9ACTN</name>
<evidence type="ECO:0000313" key="1">
    <source>
        <dbReference type="EMBL" id="GLY83310.1"/>
    </source>
</evidence>
<evidence type="ECO:0000313" key="2">
    <source>
        <dbReference type="Proteomes" id="UP001165074"/>
    </source>
</evidence>
<keyword evidence="2" id="KW-1185">Reference proteome</keyword>
<dbReference type="EMBL" id="BSTK01000002">
    <property type="protein sequence ID" value="GLY83310.1"/>
    <property type="molecule type" value="Genomic_DNA"/>
</dbReference>
<sequence length="75" mass="7660">MLTVLGSSGSVPGPGNPSSGCLVEYDGYRLLLELGTGAFGELLRHRRPEEIDAVVLSHLHSAPSSNASSTPAAVG</sequence>
<accession>A0A9W6RWL2</accession>
<dbReference type="Gene3D" id="3.60.15.10">
    <property type="entry name" value="Ribonuclease Z/Hydroxyacylglutathione hydrolase-like"/>
    <property type="match status" value="1"/>
</dbReference>
<comment type="caution">
    <text evidence="1">The sequence shown here is derived from an EMBL/GenBank/DDBJ whole genome shotgun (WGS) entry which is preliminary data.</text>
</comment>
<protein>
    <submittedName>
        <fullName evidence="1">Uncharacterized protein</fullName>
    </submittedName>
</protein>
<dbReference type="SUPFAM" id="SSF56281">
    <property type="entry name" value="Metallo-hydrolase/oxidoreductase"/>
    <property type="match status" value="1"/>
</dbReference>
<dbReference type="AlphaFoldDB" id="A0A9W6RWL2"/>
<organism evidence="1 2">
    <name type="scientific">Actinoallomurus iriomotensis</name>
    <dbReference type="NCBI Taxonomy" id="478107"/>
    <lineage>
        <taxon>Bacteria</taxon>
        <taxon>Bacillati</taxon>
        <taxon>Actinomycetota</taxon>
        <taxon>Actinomycetes</taxon>
        <taxon>Streptosporangiales</taxon>
        <taxon>Thermomonosporaceae</taxon>
        <taxon>Actinoallomurus</taxon>
    </lineage>
</organism>